<keyword evidence="2" id="KW-1185">Reference proteome</keyword>
<dbReference type="EMBL" id="JBEUOH010000026">
    <property type="protein sequence ID" value="KAL0860132.1"/>
    <property type="molecule type" value="Genomic_DNA"/>
</dbReference>
<evidence type="ECO:0000313" key="1">
    <source>
        <dbReference type="EMBL" id="KAL0860132.1"/>
    </source>
</evidence>
<organism evidence="1 2">
    <name type="scientific">Loxostege sticticalis</name>
    <name type="common">Beet webworm moth</name>
    <dbReference type="NCBI Taxonomy" id="481309"/>
    <lineage>
        <taxon>Eukaryota</taxon>
        <taxon>Metazoa</taxon>
        <taxon>Ecdysozoa</taxon>
        <taxon>Arthropoda</taxon>
        <taxon>Hexapoda</taxon>
        <taxon>Insecta</taxon>
        <taxon>Pterygota</taxon>
        <taxon>Neoptera</taxon>
        <taxon>Endopterygota</taxon>
        <taxon>Lepidoptera</taxon>
        <taxon>Glossata</taxon>
        <taxon>Ditrysia</taxon>
        <taxon>Pyraloidea</taxon>
        <taxon>Crambidae</taxon>
        <taxon>Pyraustinae</taxon>
        <taxon>Loxostege</taxon>
    </lineage>
</organism>
<accession>A0ABR3H5P6</accession>
<protein>
    <submittedName>
        <fullName evidence="1">Uncharacterized protein</fullName>
    </submittedName>
</protein>
<sequence length="335" mass="38103">MNLKELIAARGYLKGTITRLLSLTSTNISSVNKETLLSKRQRLIDAFKQYKSTTIKILSLDSDTEDDEKVEENYFSILYASDHELNSRNNPSALPVSKLHLPPIDVPIFTGKFQEFVPFINLFKSLIDQNDCIDDVQKLHYLRSYLRNDYKKALHIINDRYNNKHKLINDHICILLDLKPITKSTSAALREFVSNVKQGIAALCNLDPNVNGIILCILYRKLDAYTSRAFQMERDASKEPTIDTFLDYLEKRALALENADPGFHGQHRQQQGSAARGLVANIAAQEPACLYCADTFRAAGAACSPAVCNRGQYSATTNHQYLFRIHYWRYLTTLF</sequence>
<dbReference type="Proteomes" id="UP001549920">
    <property type="component" value="Unassembled WGS sequence"/>
</dbReference>
<name>A0ABR3H5P6_LOXSC</name>
<evidence type="ECO:0000313" key="2">
    <source>
        <dbReference type="Proteomes" id="UP001549920"/>
    </source>
</evidence>
<proteinExistence type="predicted"/>
<dbReference type="Pfam" id="PF03564">
    <property type="entry name" value="DUF1759"/>
    <property type="match status" value="1"/>
</dbReference>
<dbReference type="InterPro" id="IPR005312">
    <property type="entry name" value="DUF1759"/>
</dbReference>
<reference evidence="1 2" key="1">
    <citation type="submission" date="2024-06" db="EMBL/GenBank/DDBJ databases">
        <title>A chromosome-level genome assembly of beet webworm, Loxostege sticticalis.</title>
        <authorList>
            <person name="Zhang Y."/>
        </authorList>
    </citation>
    <scope>NUCLEOTIDE SEQUENCE [LARGE SCALE GENOMIC DNA]</scope>
    <source>
        <strain evidence="1">AQ026</strain>
        <tissue evidence="1">Whole body</tissue>
    </source>
</reference>
<gene>
    <name evidence="1" type="ORF">ABMA27_010439</name>
</gene>
<comment type="caution">
    <text evidence="1">The sequence shown here is derived from an EMBL/GenBank/DDBJ whole genome shotgun (WGS) entry which is preliminary data.</text>
</comment>